<gene>
    <name evidence="1" type="ORF">LCGC14_0736440</name>
</gene>
<reference evidence="1" key="1">
    <citation type="journal article" date="2015" name="Nature">
        <title>Complex archaea that bridge the gap between prokaryotes and eukaryotes.</title>
        <authorList>
            <person name="Spang A."/>
            <person name="Saw J.H."/>
            <person name="Jorgensen S.L."/>
            <person name="Zaremba-Niedzwiedzka K."/>
            <person name="Martijn J."/>
            <person name="Lind A.E."/>
            <person name="van Eijk R."/>
            <person name="Schleper C."/>
            <person name="Guy L."/>
            <person name="Ettema T.J."/>
        </authorList>
    </citation>
    <scope>NUCLEOTIDE SEQUENCE</scope>
</reference>
<accession>A0A0F9SSY7</accession>
<name>A0A0F9SSY7_9ZZZZ</name>
<proteinExistence type="predicted"/>
<organism evidence="1">
    <name type="scientific">marine sediment metagenome</name>
    <dbReference type="NCBI Taxonomy" id="412755"/>
    <lineage>
        <taxon>unclassified sequences</taxon>
        <taxon>metagenomes</taxon>
        <taxon>ecological metagenomes</taxon>
    </lineage>
</organism>
<dbReference type="AlphaFoldDB" id="A0A0F9SSY7"/>
<sequence length="351" mass="39515">MKIIDDDPQDRVPLMKNIDERDRFRSSKHEDLPPDRVRLNVTRPENWPGLRLIAEAYQAIDPDFAKALAYRVDAVSYAHGLLTKHATVPPLYCPSGCDPTNLPAKSGECGNCGDKMKAVPVWTGSKGVDLIFKERRRQVEGEHWGPEHDDEAWTGTMALAAACYAAPIALYKQQVSSIGFAFVDPWPWEQRFDRRTERPVPPNLPSTGCQLRIRELVKAGGLIAAEVDRLLRAEDEDLGARSGARLTSHADVYGECKCAQPVLEDREWCRWCEEWCEPDTDGCCPRCWGITETVDPQPGCLEHAHLLDRWCPACEEWARRWGWEQGEPFDCLYCGSPTFQSSDTATEGVDA</sequence>
<protein>
    <submittedName>
        <fullName evidence="1">Uncharacterized protein</fullName>
    </submittedName>
</protein>
<dbReference type="EMBL" id="LAZR01001722">
    <property type="protein sequence ID" value="KKN40146.1"/>
    <property type="molecule type" value="Genomic_DNA"/>
</dbReference>
<comment type="caution">
    <text evidence="1">The sequence shown here is derived from an EMBL/GenBank/DDBJ whole genome shotgun (WGS) entry which is preliminary data.</text>
</comment>
<evidence type="ECO:0000313" key="1">
    <source>
        <dbReference type="EMBL" id="KKN40146.1"/>
    </source>
</evidence>